<comment type="caution">
    <text evidence="3">The sequence shown here is derived from an EMBL/GenBank/DDBJ whole genome shotgun (WGS) entry which is preliminary data.</text>
</comment>
<dbReference type="Pfam" id="PF01541">
    <property type="entry name" value="GIY-YIG"/>
    <property type="match status" value="1"/>
</dbReference>
<comment type="similarity">
    <text evidence="1">Belongs to the UPF0213 family.</text>
</comment>
<keyword evidence="4" id="KW-1185">Reference proteome</keyword>
<organism evidence="3 4">
    <name type="scientific">Flavobacterium ponti</name>
    <dbReference type="NCBI Taxonomy" id="665133"/>
    <lineage>
        <taxon>Bacteria</taxon>
        <taxon>Pseudomonadati</taxon>
        <taxon>Bacteroidota</taxon>
        <taxon>Flavobacteriia</taxon>
        <taxon>Flavobacteriales</taxon>
        <taxon>Flavobacteriaceae</taxon>
        <taxon>Flavobacterium</taxon>
    </lineage>
</organism>
<dbReference type="Gene3D" id="3.40.1440.10">
    <property type="entry name" value="GIY-YIG endonuclease"/>
    <property type="match status" value="1"/>
</dbReference>
<reference evidence="4" key="1">
    <citation type="journal article" date="2019" name="Int. J. Syst. Evol. Microbiol.">
        <title>The Global Catalogue of Microorganisms (GCM) 10K type strain sequencing project: providing services to taxonomists for standard genome sequencing and annotation.</title>
        <authorList>
            <consortium name="The Broad Institute Genomics Platform"/>
            <consortium name="The Broad Institute Genome Sequencing Center for Infectious Disease"/>
            <person name="Wu L."/>
            <person name="Ma J."/>
        </authorList>
    </citation>
    <scope>NUCLEOTIDE SEQUENCE [LARGE SCALE GENOMIC DNA]</scope>
    <source>
        <strain evidence="4">CCUG 50349</strain>
    </source>
</reference>
<dbReference type="InterPro" id="IPR050190">
    <property type="entry name" value="UPF0213_domain"/>
</dbReference>
<accession>A0ABV9P251</accession>
<dbReference type="PROSITE" id="PS50164">
    <property type="entry name" value="GIY_YIG"/>
    <property type="match status" value="1"/>
</dbReference>
<sequence>MNYVYILYSSKLNKYYIGFTTISVEERLRKHLSNHSGYTSRAKDWEIVYIEEYLTKEEATKREKEIKNWKSSLKIKELISNN</sequence>
<dbReference type="EMBL" id="JBHSGW010000004">
    <property type="protein sequence ID" value="MFC4739658.1"/>
    <property type="molecule type" value="Genomic_DNA"/>
</dbReference>
<dbReference type="PANTHER" id="PTHR34477:SF5">
    <property type="entry name" value="BSL5627 PROTEIN"/>
    <property type="match status" value="1"/>
</dbReference>
<protein>
    <submittedName>
        <fullName evidence="3">GIY-YIG nuclease family protein</fullName>
    </submittedName>
</protein>
<dbReference type="CDD" id="cd10449">
    <property type="entry name" value="GIY-YIG_SLX1_like"/>
    <property type="match status" value="1"/>
</dbReference>
<evidence type="ECO:0000313" key="3">
    <source>
        <dbReference type="EMBL" id="MFC4739658.1"/>
    </source>
</evidence>
<dbReference type="RefSeq" id="WP_379739510.1">
    <property type="nucleotide sequence ID" value="NZ_JBHSGW010000004.1"/>
</dbReference>
<dbReference type="InterPro" id="IPR035901">
    <property type="entry name" value="GIY-YIG_endonuc_sf"/>
</dbReference>
<dbReference type="SUPFAM" id="SSF82771">
    <property type="entry name" value="GIY-YIG endonuclease"/>
    <property type="match status" value="1"/>
</dbReference>
<feature type="domain" description="GIY-YIG" evidence="2">
    <location>
        <begin position="1"/>
        <end position="76"/>
    </location>
</feature>
<dbReference type="InterPro" id="IPR000305">
    <property type="entry name" value="GIY-YIG_endonuc"/>
</dbReference>
<evidence type="ECO:0000313" key="4">
    <source>
        <dbReference type="Proteomes" id="UP001595885"/>
    </source>
</evidence>
<name>A0ABV9P251_9FLAO</name>
<proteinExistence type="inferred from homology"/>
<dbReference type="Proteomes" id="UP001595885">
    <property type="component" value="Unassembled WGS sequence"/>
</dbReference>
<evidence type="ECO:0000256" key="1">
    <source>
        <dbReference type="ARBA" id="ARBA00007435"/>
    </source>
</evidence>
<dbReference type="PANTHER" id="PTHR34477">
    <property type="entry name" value="UPF0213 PROTEIN YHBQ"/>
    <property type="match status" value="1"/>
</dbReference>
<evidence type="ECO:0000259" key="2">
    <source>
        <dbReference type="PROSITE" id="PS50164"/>
    </source>
</evidence>
<gene>
    <name evidence="3" type="ORF">ACFO3U_06590</name>
</gene>